<organism evidence="1 2">
    <name type="scientific">Candidatus Endolissoclinum faulkneri L2</name>
    <dbReference type="NCBI Taxonomy" id="1193729"/>
    <lineage>
        <taxon>Bacteria</taxon>
        <taxon>Pseudomonadati</taxon>
        <taxon>Pseudomonadota</taxon>
        <taxon>Alphaproteobacteria</taxon>
        <taxon>Rhodospirillales</taxon>
        <taxon>Rhodospirillaceae</taxon>
        <taxon>Candidatus Endolissoclinum</taxon>
    </lineage>
</organism>
<dbReference type="Proteomes" id="UP000010077">
    <property type="component" value="Chromosome"/>
</dbReference>
<evidence type="ECO:0000313" key="2">
    <source>
        <dbReference type="Proteomes" id="UP000010077"/>
    </source>
</evidence>
<gene>
    <name evidence="1" type="ORF">A1OE_46</name>
</gene>
<dbReference type="KEGG" id="thal:A1OE_46"/>
<reference evidence="1 2" key="1">
    <citation type="journal article" date="2012" name="Proc. Natl. Acad. Sci. U.S.A.">
        <title>Genome streamlining and chemical defense in a coral reef symbiosis.</title>
        <authorList>
            <person name="Kwan J.C."/>
            <person name="Donia M.S."/>
            <person name="Han A.W."/>
            <person name="Hirose E."/>
            <person name="Haygood M.G."/>
            <person name="Schmidt E.W."/>
        </authorList>
    </citation>
    <scope>NUCLEOTIDE SEQUENCE [LARGE SCALE GENOMIC DNA]</scope>
    <source>
        <strain evidence="1 2">L2</strain>
    </source>
</reference>
<name>K7YFA1_9PROT</name>
<protein>
    <submittedName>
        <fullName evidence="1">Uncharacterized protein</fullName>
    </submittedName>
</protein>
<keyword evidence="2" id="KW-1185">Reference proteome</keyword>
<accession>K7YFA1</accession>
<dbReference type="EMBL" id="CP003539">
    <property type="protein sequence ID" value="AFX98260.1"/>
    <property type="molecule type" value="Genomic_DNA"/>
</dbReference>
<dbReference type="AlphaFoldDB" id="K7YFA1"/>
<proteinExistence type="predicted"/>
<evidence type="ECO:0000313" key="1">
    <source>
        <dbReference type="EMBL" id="AFX98260.1"/>
    </source>
</evidence>
<sequence>MLEHKNINLCSIVIQVRIIKNLCFLSIVPRIIYIQNRS</sequence>
<dbReference type="HOGENOM" id="CLU_3325971_0_0_5"/>